<dbReference type="EMBL" id="KQ241746">
    <property type="protein sequence ID" value="KNC84708.1"/>
    <property type="molecule type" value="Genomic_DNA"/>
</dbReference>
<dbReference type="Proteomes" id="UP000054560">
    <property type="component" value="Unassembled WGS sequence"/>
</dbReference>
<evidence type="ECO:0000313" key="2">
    <source>
        <dbReference type="EMBL" id="KNC84708.1"/>
    </source>
</evidence>
<evidence type="ECO:0000256" key="1">
    <source>
        <dbReference type="SAM" id="MobiDB-lite"/>
    </source>
</evidence>
<organism evidence="2 3">
    <name type="scientific">Sphaeroforma arctica JP610</name>
    <dbReference type="NCBI Taxonomy" id="667725"/>
    <lineage>
        <taxon>Eukaryota</taxon>
        <taxon>Ichthyosporea</taxon>
        <taxon>Ichthyophonida</taxon>
        <taxon>Sphaeroforma</taxon>
    </lineage>
</organism>
<keyword evidence="3" id="KW-1185">Reference proteome</keyword>
<proteinExistence type="predicted"/>
<accession>A0A0L0G8Y9</accession>
<evidence type="ECO:0000313" key="3">
    <source>
        <dbReference type="Proteomes" id="UP000054560"/>
    </source>
</evidence>
<protein>
    <submittedName>
        <fullName evidence="2">Uncharacterized protein</fullName>
    </submittedName>
</protein>
<dbReference type="AlphaFoldDB" id="A0A0L0G8Y9"/>
<dbReference type="RefSeq" id="XP_014158610.1">
    <property type="nucleotide sequence ID" value="XM_014303135.1"/>
</dbReference>
<gene>
    <name evidence="2" type="ORF">SARC_03082</name>
</gene>
<reference evidence="2 3" key="1">
    <citation type="submission" date="2011-02" db="EMBL/GenBank/DDBJ databases">
        <title>The Genome Sequence of Sphaeroforma arctica JP610.</title>
        <authorList>
            <consortium name="The Broad Institute Genome Sequencing Platform"/>
            <person name="Russ C."/>
            <person name="Cuomo C."/>
            <person name="Young S.K."/>
            <person name="Zeng Q."/>
            <person name="Gargeya S."/>
            <person name="Alvarado L."/>
            <person name="Berlin A."/>
            <person name="Chapman S.B."/>
            <person name="Chen Z."/>
            <person name="Freedman E."/>
            <person name="Gellesch M."/>
            <person name="Goldberg J."/>
            <person name="Griggs A."/>
            <person name="Gujja S."/>
            <person name="Heilman E."/>
            <person name="Heiman D."/>
            <person name="Howarth C."/>
            <person name="Mehta T."/>
            <person name="Neiman D."/>
            <person name="Pearson M."/>
            <person name="Roberts A."/>
            <person name="Saif S."/>
            <person name="Shea T."/>
            <person name="Shenoy N."/>
            <person name="Sisk P."/>
            <person name="Stolte C."/>
            <person name="Sykes S."/>
            <person name="White J."/>
            <person name="Yandava C."/>
            <person name="Burger G."/>
            <person name="Gray M.W."/>
            <person name="Holland P.W.H."/>
            <person name="King N."/>
            <person name="Lang F.B.F."/>
            <person name="Roger A.J."/>
            <person name="Ruiz-Trillo I."/>
            <person name="Haas B."/>
            <person name="Nusbaum C."/>
            <person name="Birren B."/>
        </authorList>
    </citation>
    <scope>NUCLEOTIDE SEQUENCE [LARGE SCALE GENOMIC DNA]</scope>
    <source>
        <strain evidence="2 3">JP610</strain>
    </source>
</reference>
<dbReference type="GeneID" id="25903586"/>
<sequence>MPGFTTDLPILGHEAGVTIKTKNHVAESTTDKRSSATVPSLSEPKSRNTKRFISGDKATNDANRRQHMCQKLVSKVVKTDSEWQRSLVLSAVVDADNYIYYVPMYVLYALEAYPSYFVAIYVNGRISERLWRLMKQLPNQRWCMEENHERGTRLKSVPSLSRFLLADDFIKQFRYAYFGDIDIAILPPNKDEPSLLDGHLDHMKEMSLPYSNVRRQVNKPLCKKDESKWRKHRVACNRITGLHFIETGPWFKATGATIKEYRGTIKKIGSADFCGKVMRVEDPFYCDEAMLYTLIEKGGLSLPTSHFRPKHGLHVHKYANPWYVSKNEVNQKEVQQFLDVAAKHEQLMTNLQILGSGSYMSTFISRIIEREGSNRPDFLTKKAKHEEEAAAEYQQTRTNK</sequence>
<feature type="region of interest" description="Disordered" evidence="1">
    <location>
        <begin position="22"/>
        <end position="51"/>
    </location>
</feature>
<name>A0A0L0G8Y9_9EUKA</name>